<dbReference type="EC" id="5.4.2.10" evidence="12"/>
<dbReference type="PRINTS" id="PR00509">
    <property type="entry name" value="PGMPMM"/>
</dbReference>
<dbReference type="Pfam" id="PF00408">
    <property type="entry name" value="PGM_PMM_IV"/>
    <property type="match status" value="1"/>
</dbReference>
<dbReference type="InterPro" id="IPR036900">
    <property type="entry name" value="A-D-PHexomutase_C_sf"/>
</dbReference>
<evidence type="ECO:0000256" key="1">
    <source>
        <dbReference type="ARBA" id="ARBA00001946"/>
    </source>
</evidence>
<comment type="similarity">
    <text evidence="2 7">Belongs to the phosphohexose mutase family.</text>
</comment>
<dbReference type="PANTHER" id="PTHR42946">
    <property type="entry name" value="PHOSPHOHEXOSE MUTASE"/>
    <property type="match status" value="1"/>
</dbReference>
<dbReference type="PANTHER" id="PTHR42946:SF1">
    <property type="entry name" value="PHOSPHOGLUCOMUTASE (ALPHA-D-GLUCOSE-1,6-BISPHOSPHATE-DEPENDENT)"/>
    <property type="match status" value="1"/>
</dbReference>
<dbReference type="InterPro" id="IPR005846">
    <property type="entry name" value="A-D-PHexomutase_a/b/a-III"/>
</dbReference>
<feature type="domain" description="Alpha-D-phosphohexomutase C-terminal" evidence="8">
    <location>
        <begin position="377"/>
        <end position="441"/>
    </location>
</feature>
<protein>
    <submittedName>
        <fullName evidence="12">Phosphoglucosamine mutase</fullName>
        <ecNumber evidence="12">5.4.2.10</ecNumber>
    </submittedName>
</protein>
<keyword evidence="4 7" id="KW-0479">Metal-binding</keyword>
<dbReference type="SUPFAM" id="SSF55957">
    <property type="entry name" value="Phosphoglucomutase, C-terminal domain"/>
    <property type="match status" value="1"/>
</dbReference>
<dbReference type="InterPro" id="IPR005841">
    <property type="entry name" value="Alpha-D-phosphohexomutase_SF"/>
</dbReference>
<evidence type="ECO:0000256" key="4">
    <source>
        <dbReference type="ARBA" id="ARBA00022723"/>
    </source>
</evidence>
<dbReference type="InterPro" id="IPR005844">
    <property type="entry name" value="A-D-PHexomutase_a/b/a-I"/>
</dbReference>
<dbReference type="PROSITE" id="PS00710">
    <property type="entry name" value="PGM_PMM"/>
    <property type="match status" value="1"/>
</dbReference>
<dbReference type="Pfam" id="PF02879">
    <property type="entry name" value="PGM_PMM_II"/>
    <property type="match status" value="1"/>
</dbReference>
<evidence type="ECO:0000256" key="3">
    <source>
        <dbReference type="ARBA" id="ARBA00022553"/>
    </source>
</evidence>
<sequence length="449" mass="48413">MSELIVSVSGVRGVVGESLTPEVALKFAAAWAASAPPGMILVSRDGRPSGKMLHAAVIAGLTAAGRSVLDVGIAATPTVGVLVQHYRAAGAIQITASHNPAEYNGLKLLSPEGRVIPDRAGKEVLERFRSGKFDWVRFNRIGSVETCPDTISPHLNAILSTVDVEKISRRRFRVVLDSNHGAGSQLGLALLKELGCEVVPRGEIPNGAFEHPPEPLAENLVGICQVVRECQADVGFCQDPDADRLAIIDGSGRYIGEEYTLALCLHHRLKSRKGPVVTNCASSRMNQDIAAKYGVPFFRSPVGEANVVDAMLAHDAVFGGEGNGGPIDPRVVLIRDSFVGMACVLDAMAEEGCTVADLVAQLPRYAIVKTKMSFPPEKLEAAYQAVTRRFRDGRTDRMDGLRIDFPNRWVLIRPSNTEPIIRIIAEAPREEEAMELCESVKQAVTPLID</sequence>
<evidence type="ECO:0000256" key="7">
    <source>
        <dbReference type="RuleBase" id="RU004326"/>
    </source>
</evidence>
<dbReference type="GO" id="GO:0006048">
    <property type="term" value="P:UDP-N-acetylglucosamine biosynthetic process"/>
    <property type="evidence" value="ECO:0007669"/>
    <property type="project" value="TreeGrafter"/>
</dbReference>
<evidence type="ECO:0000313" key="13">
    <source>
        <dbReference type="Proteomes" id="UP000215086"/>
    </source>
</evidence>
<feature type="domain" description="Alpha-D-phosphohexomutase alpha/beta/alpha" evidence="9">
    <location>
        <begin position="8"/>
        <end position="133"/>
    </location>
</feature>
<dbReference type="GO" id="GO:0005975">
    <property type="term" value="P:carbohydrate metabolic process"/>
    <property type="evidence" value="ECO:0007669"/>
    <property type="project" value="InterPro"/>
</dbReference>
<evidence type="ECO:0000256" key="6">
    <source>
        <dbReference type="ARBA" id="ARBA00023235"/>
    </source>
</evidence>
<comment type="cofactor">
    <cofactor evidence="1">
        <name>Mg(2+)</name>
        <dbReference type="ChEBI" id="CHEBI:18420"/>
    </cofactor>
</comment>
<dbReference type="SUPFAM" id="SSF53738">
    <property type="entry name" value="Phosphoglucomutase, first 3 domains"/>
    <property type="match status" value="3"/>
</dbReference>
<dbReference type="InterPro" id="IPR050060">
    <property type="entry name" value="Phosphoglucosamine_mutase"/>
</dbReference>
<dbReference type="Pfam" id="PF02878">
    <property type="entry name" value="PGM_PMM_I"/>
    <property type="match status" value="1"/>
</dbReference>
<evidence type="ECO:0000259" key="10">
    <source>
        <dbReference type="Pfam" id="PF02879"/>
    </source>
</evidence>
<dbReference type="NCBIfam" id="TIGR03990">
    <property type="entry name" value="Arch_GlmM"/>
    <property type="match status" value="1"/>
</dbReference>
<accession>A0A286RKD2</accession>
<dbReference type="GO" id="GO:0008966">
    <property type="term" value="F:phosphoglucosamine mutase activity"/>
    <property type="evidence" value="ECO:0007669"/>
    <property type="project" value="UniProtKB-EC"/>
</dbReference>
<name>A0A286RKD2_9BACT</name>
<evidence type="ECO:0000256" key="5">
    <source>
        <dbReference type="ARBA" id="ARBA00022842"/>
    </source>
</evidence>
<dbReference type="GO" id="GO:0005829">
    <property type="term" value="C:cytosol"/>
    <property type="evidence" value="ECO:0007669"/>
    <property type="project" value="TreeGrafter"/>
</dbReference>
<evidence type="ECO:0000259" key="8">
    <source>
        <dbReference type="Pfam" id="PF00408"/>
    </source>
</evidence>
<evidence type="ECO:0000259" key="11">
    <source>
        <dbReference type="Pfam" id="PF02880"/>
    </source>
</evidence>
<dbReference type="OrthoDB" id="9806956at2"/>
<keyword evidence="5 7" id="KW-0460">Magnesium</keyword>
<feature type="domain" description="Alpha-D-phosphohexomutase alpha/beta/alpha" evidence="11">
    <location>
        <begin position="259"/>
        <end position="364"/>
    </location>
</feature>
<dbReference type="Gene3D" id="3.40.120.10">
    <property type="entry name" value="Alpha-D-Glucose-1,6-Bisphosphate, subunit A, domain 3"/>
    <property type="match status" value="3"/>
</dbReference>
<evidence type="ECO:0000313" key="12">
    <source>
        <dbReference type="EMBL" id="ASV76429.1"/>
    </source>
</evidence>
<feature type="domain" description="Alpha-D-phosphohexomutase alpha/beta/alpha" evidence="10">
    <location>
        <begin position="153"/>
        <end position="252"/>
    </location>
</feature>
<dbReference type="EMBL" id="CP018477">
    <property type="protein sequence ID" value="ASV76429.1"/>
    <property type="molecule type" value="Genomic_DNA"/>
</dbReference>
<dbReference type="GO" id="GO:0009252">
    <property type="term" value="P:peptidoglycan biosynthetic process"/>
    <property type="evidence" value="ECO:0007669"/>
    <property type="project" value="TreeGrafter"/>
</dbReference>
<keyword evidence="3" id="KW-0597">Phosphoprotein</keyword>
<dbReference type="GO" id="GO:0000287">
    <property type="term" value="F:magnesium ion binding"/>
    <property type="evidence" value="ECO:0007669"/>
    <property type="project" value="InterPro"/>
</dbReference>
<dbReference type="AlphaFoldDB" id="A0A286RKD2"/>
<dbReference type="InterPro" id="IPR024086">
    <property type="entry name" value="GlmM_arc-type"/>
</dbReference>
<evidence type="ECO:0000256" key="2">
    <source>
        <dbReference type="ARBA" id="ARBA00010231"/>
    </source>
</evidence>
<dbReference type="GO" id="GO:0004615">
    <property type="term" value="F:phosphomannomutase activity"/>
    <property type="evidence" value="ECO:0007669"/>
    <property type="project" value="TreeGrafter"/>
</dbReference>
<dbReference type="RefSeq" id="WP_095416216.1">
    <property type="nucleotide sequence ID" value="NZ_CP018477.1"/>
</dbReference>
<dbReference type="InterPro" id="IPR016055">
    <property type="entry name" value="A-D-PHexomutase_a/b/a-I/II/III"/>
</dbReference>
<keyword evidence="6 12" id="KW-0413">Isomerase</keyword>
<organism evidence="12 13">
    <name type="scientific">Thermogutta terrifontis</name>
    <dbReference type="NCBI Taxonomy" id="1331910"/>
    <lineage>
        <taxon>Bacteria</taxon>
        <taxon>Pseudomonadati</taxon>
        <taxon>Planctomycetota</taxon>
        <taxon>Planctomycetia</taxon>
        <taxon>Pirellulales</taxon>
        <taxon>Thermoguttaceae</taxon>
        <taxon>Thermogutta</taxon>
    </lineage>
</organism>
<reference evidence="12 13" key="1">
    <citation type="journal article" name="Front. Microbiol.">
        <title>Sugar Metabolism of the First Thermophilic Planctomycete Thermogutta terrifontis: Comparative Genomic and Transcriptomic Approaches.</title>
        <authorList>
            <person name="Elcheninov A.G."/>
            <person name="Menzel P."/>
            <person name="Gudbergsdottir S.R."/>
            <person name="Slesarev A.I."/>
            <person name="Kadnikov V.V."/>
            <person name="Krogh A."/>
            <person name="Bonch-Osmolovskaya E.A."/>
            <person name="Peng X."/>
            <person name="Kublanov I.V."/>
        </authorList>
    </citation>
    <scope>NUCLEOTIDE SEQUENCE [LARGE SCALE GENOMIC DNA]</scope>
    <source>
        <strain evidence="12 13">R1</strain>
    </source>
</reference>
<dbReference type="InterPro" id="IPR005845">
    <property type="entry name" value="A-D-PHexomutase_a/b/a-II"/>
</dbReference>
<dbReference type="Gene3D" id="3.30.310.50">
    <property type="entry name" value="Alpha-D-phosphohexomutase, C-terminal domain"/>
    <property type="match status" value="1"/>
</dbReference>
<dbReference type="InterPro" id="IPR005843">
    <property type="entry name" value="A-D-PHexomutase_C"/>
</dbReference>
<keyword evidence="13" id="KW-1185">Reference proteome</keyword>
<dbReference type="InterPro" id="IPR016066">
    <property type="entry name" value="A-D-PHexomutase_CS"/>
</dbReference>
<dbReference type="Pfam" id="PF02880">
    <property type="entry name" value="PGM_PMM_III"/>
    <property type="match status" value="1"/>
</dbReference>
<dbReference type="Proteomes" id="UP000215086">
    <property type="component" value="Chromosome"/>
</dbReference>
<gene>
    <name evidence="12" type="ORF">THTE_3828</name>
</gene>
<dbReference type="KEGG" id="ttf:THTE_3828"/>
<evidence type="ECO:0000259" key="9">
    <source>
        <dbReference type="Pfam" id="PF02878"/>
    </source>
</evidence>
<proteinExistence type="inferred from homology"/>